<comment type="subcellular location">
    <subcellularLocation>
        <location evidence="1">Cell envelope</location>
    </subcellularLocation>
</comment>
<proteinExistence type="inferred from homology"/>
<dbReference type="InterPro" id="IPR009830">
    <property type="entry name" value="LppX/LprAFG"/>
</dbReference>
<keyword evidence="4" id="KW-0732">Signal</keyword>
<evidence type="ECO:0000256" key="1">
    <source>
        <dbReference type="ARBA" id="ARBA00004196"/>
    </source>
</evidence>
<evidence type="ECO:0000256" key="3">
    <source>
        <dbReference type="ARBA" id="ARBA00022475"/>
    </source>
</evidence>
<feature type="signal peptide" evidence="4">
    <location>
        <begin position="1"/>
        <end position="22"/>
    </location>
</feature>
<dbReference type="RefSeq" id="WP_154760222.1">
    <property type="nucleotide sequence ID" value="NZ_WMBA01000060.1"/>
</dbReference>
<dbReference type="InterPro" id="IPR029046">
    <property type="entry name" value="LolA/LolB/LppX"/>
</dbReference>
<keyword evidence="5" id="KW-0449">Lipoprotein</keyword>
<evidence type="ECO:0000313" key="5">
    <source>
        <dbReference type="EMBL" id="MTD58135.1"/>
    </source>
</evidence>
<evidence type="ECO:0000256" key="4">
    <source>
        <dbReference type="SAM" id="SignalP"/>
    </source>
</evidence>
<accession>A0A6N7YYH2</accession>
<dbReference type="PROSITE" id="PS51257">
    <property type="entry name" value="PROKAR_LIPOPROTEIN"/>
    <property type="match status" value="1"/>
</dbReference>
<dbReference type="SUPFAM" id="SSF89392">
    <property type="entry name" value="Prokaryotic lipoproteins and lipoprotein localization factors"/>
    <property type="match status" value="1"/>
</dbReference>
<keyword evidence="6" id="KW-1185">Reference proteome</keyword>
<dbReference type="EMBL" id="WMBA01000060">
    <property type="protein sequence ID" value="MTD58135.1"/>
    <property type="molecule type" value="Genomic_DNA"/>
</dbReference>
<reference evidence="5 6" key="1">
    <citation type="submission" date="2019-11" db="EMBL/GenBank/DDBJ databases">
        <title>Draft genome of Amycolatopsis RM579.</title>
        <authorList>
            <person name="Duangmal K."/>
            <person name="Mingma R."/>
        </authorList>
    </citation>
    <scope>NUCLEOTIDE SEQUENCE [LARGE SCALE GENOMIC DNA]</scope>
    <source>
        <strain evidence="5 6">RM579</strain>
    </source>
</reference>
<evidence type="ECO:0000313" key="6">
    <source>
        <dbReference type="Proteomes" id="UP000440096"/>
    </source>
</evidence>
<sequence>MLRRHTAGVLLLILAVASGCSSSPDTRGPLPDAGELVNAAAATLGGVRSFHYDFSISGSVPGLDVREVTGWASRDGGPAGTSTGQADMQESANRFELRYEISGNQLVLTDQHGIRTQQPAPAGYNPATLLTAGRGLPKLLTSATGLKTETREDVKGVETYRVTGTLSQAVITTVLPQIWSDVDVKFWVTRAEPHTLVRVWVQVPPRQPNEGAVMLELGLSGLNTPAPTTTPPG</sequence>
<name>A0A6N7YYH2_9PSEU</name>
<keyword evidence="3" id="KW-1003">Cell membrane</keyword>
<dbReference type="Pfam" id="PF07161">
    <property type="entry name" value="LppX_LprAFG"/>
    <property type="match status" value="1"/>
</dbReference>
<comment type="caution">
    <text evidence="5">The sequence shown here is derived from an EMBL/GenBank/DDBJ whole genome shotgun (WGS) entry which is preliminary data.</text>
</comment>
<comment type="similarity">
    <text evidence="2">Belongs to the LppX/LprAFG lipoprotein family.</text>
</comment>
<dbReference type="AlphaFoldDB" id="A0A6N7YYH2"/>
<evidence type="ECO:0000256" key="2">
    <source>
        <dbReference type="ARBA" id="ARBA00009194"/>
    </source>
</evidence>
<dbReference type="Proteomes" id="UP000440096">
    <property type="component" value="Unassembled WGS sequence"/>
</dbReference>
<feature type="chain" id="PRO_5026800436" evidence="4">
    <location>
        <begin position="23"/>
        <end position="233"/>
    </location>
</feature>
<protein>
    <submittedName>
        <fullName evidence="5">LppX_LprAFG lipoprotein</fullName>
    </submittedName>
</protein>
<dbReference type="CDD" id="cd16334">
    <property type="entry name" value="LppX-like"/>
    <property type="match status" value="1"/>
</dbReference>
<dbReference type="OrthoDB" id="3635284at2"/>
<organism evidence="5 6">
    <name type="scientific">Amycolatopsis pithecellobii</name>
    <dbReference type="NCBI Taxonomy" id="664692"/>
    <lineage>
        <taxon>Bacteria</taxon>
        <taxon>Bacillati</taxon>
        <taxon>Actinomycetota</taxon>
        <taxon>Actinomycetes</taxon>
        <taxon>Pseudonocardiales</taxon>
        <taxon>Pseudonocardiaceae</taxon>
        <taxon>Amycolatopsis</taxon>
    </lineage>
</organism>
<dbReference type="Gene3D" id="2.50.20.20">
    <property type="match status" value="1"/>
</dbReference>
<dbReference type="GO" id="GO:0030313">
    <property type="term" value="C:cell envelope"/>
    <property type="evidence" value="ECO:0007669"/>
    <property type="project" value="UniProtKB-SubCell"/>
</dbReference>
<keyword evidence="3" id="KW-0472">Membrane</keyword>
<gene>
    <name evidence="5" type="ORF">GKO32_29760</name>
</gene>